<evidence type="ECO:0000259" key="7">
    <source>
        <dbReference type="PROSITE" id="PS50850"/>
    </source>
</evidence>
<name>A0ABU4U1N1_9PSEU</name>
<dbReference type="PANTHER" id="PTHR23513">
    <property type="entry name" value="INTEGRAL MEMBRANE EFFLUX PROTEIN-RELATED"/>
    <property type="match status" value="1"/>
</dbReference>
<feature type="transmembrane region" description="Helical" evidence="6">
    <location>
        <begin position="16"/>
        <end position="39"/>
    </location>
</feature>
<feature type="transmembrane region" description="Helical" evidence="6">
    <location>
        <begin position="349"/>
        <end position="368"/>
    </location>
</feature>
<dbReference type="InterPro" id="IPR020846">
    <property type="entry name" value="MFS_dom"/>
</dbReference>
<feature type="domain" description="Major facilitator superfamily (MFS) profile" evidence="7">
    <location>
        <begin position="13"/>
        <end position="399"/>
    </location>
</feature>
<evidence type="ECO:0000256" key="3">
    <source>
        <dbReference type="ARBA" id="ARBA00022692"/>
    </source>
</evidence>
<dbReference type="Proteomes" id="UP001271792">
    <property type="component" value="Unassembled WGS sequence"/>
</dbReference>
<evidence type="ECO:0000256" key="1">
    <source>
        <dbReference type="ARBA" id="ARBA00004651"/>
    </source>
</evidence>
<keyword evidence="5 6" id="KW-0472">Membrane</keyword>
<keyword evidence="4 6" id="KW-1133">Transmembrane helix</keyword>
<evidence type="ECO:0000256" key="6">
    <source>
        <dbReference type="SAM" id="Phobius"/>
    </source>
</evidence>
<feature type="transmembrane region" description="Helical" evidence="6">
    <location>
        <begin position="256"/>
        <end position="275"/>
    </location>
</feature>
<comment type="subcellular location">
    <subcellularLocation>
        <location evidence="1">Cell membrane</location>
        <topology evidence="1">Multi-pass membrane protein</topology>
    </subcellularLocation>
</comment>
<feature type="transmembrane region" description="Helical" evidence="6">
    <location>
        <begin position="173"/>
        <end position="190"/>
    </location>
</feature>
<dbReference type="RefSeq" id="WP_319988275.1">
    <property type="nucleotide sequence ID" value="NZ_JAXAVV010000021.1"/>
</dbReference>
<reference evidence="8 9" key="1">
    <citation type="submission" date="2023-11" db="EMBL/GenBank/DDBJ databases">
        <title>Lentzea sokolovensis, sp. nov., Lentzea kristufkii, sp. nov., and Lentzea miocenensis, sp. nov., rare actinobacteria from Sokolov Coal Basin, Miocene lacustrine sediment, Czech Republic.</title>
        <authorList>
            <person name="Lara A."/>
            <person name="Kotroba L."/>
            <person name="Nouioui I."/>
            <person name="Neumann-Schaal M."/>
            <person name="Mast Y."/>
            <person name="Chronakova A."/>
        </authorList>
    </citation>
    <scope>NUCLEOTIDE SEQUENCE [LARGE SCALE GENOMIC DNA]</scope>
    <source>
        <strain evidence="8 9">BCCO 10_0798</strain>
    </source>
</reference>
<evidence type="ECO:0000256" key="5">
    <source>
        <dbReference type="ARBA" id="ARBA00023136"/>
    </source>
</evidence>
<dbReference type="EMBL" id="JAXAVV010000021">
    <property type="protein sequence ID" value="MDX8054484.1"/>
    <property type="molecule type" value="Genomic_DNA"/>
</dbReference>
<dbReference type="PANTHER" id="PTHR23513:SF6">
    <property type="entry name" value="MAJOR FACILITATOR SUPERFAMILY ASSOCIATED DOMAIN-CONTAINING PROTEIN"/>
    <property type="match status" value="1"/>
</dbReference>
<dbReference type="InterPro" id="IPR011701">
    <property type="entry name" value="MFS"/>
</dbReference>
<dbReference type="CDD" id="cd06173">
    <property type="entry name" value="MFS_MefA_like"/>
    <property type="match status" value="1"/>
</dbReference>
<sequence length="416" mass="42548">MDDTLTPLRKNRDFHLLWFGGLSASLGSRMATLALPLLVLQQTGSPAKAGLIGSVAGATLLVAVIPAGAVADAVERRRLMLGCELTGVVVAAVLAMSVLLGNPSLWLVLLAVAVVSAQSLAYMPATNALLRAAVPADQLGLALSRLQARGAGTAIAGPLLGGVLFGLRPVLPFVAMAGGLLVSFACLLAVRSRSAPAPEGRPLAPRNMVSGLRFVWRQRYVRTVLIVFGAGLNAAFGGVMLVAITTGAEVDPSGRSSGVIVALSAVGSLAGALLAPRLRAPERPRTSVMLCCWTAAVIVPALATVTEPVLLGVMLALVLCVTAVGNVAFSTELLQLTPDEMTGRVNSAANLISMVSQPIGPLAGGLLADRFGHEAAFLVFGGVIVIGAVALTTSLRRNEHHVRHRSGAGHDGPAPG</sequence>
<keyword evidence="3 6" id="KW-0812">Transmembrane</keyword>
<evidence type="ECO:0000256" key="4">
    <source>
        <dbReference type="ARBA" id="ARBA00022989"/>
    </source>
</evidence>
<dbReference type="Pfam" id="PF07690">
    <property type="entry name" value="MFS_1"/>
    <property type="match status" value="1"/>
</dbReference>
<feature type="transmembrane region" description="Helical" evidence="6">
    <location>
        <begin position="287"/>
        <end position="303"/>
    </location>
</feature>
<keyword evidence="2" id="KW-1003">Cell membrane</keyword>
<comment type="caution">
    <text evidence="8">The sequence shown here is derived from an EMBL/GenBank/DDBJ whole genome shotgun (WGS) entry which is preliminary data.</text>
</comment>
<accession>A0ABU4U1N1</accession>
<feature type="transmembrane region" description="Helical" evidence="6">
    <location>
        <begin position="374"/>
        <end position="395"/>
    </location>
</feature>
<protein>
    <submittedName>
        <fullName evidence="8">MFS transporter</fullName>
    </submittedName>
</protein>
<evidence type="ECO:0000313" key="9">
    <source>
        <dbReference type="Proteomes" id="UP001271792"/>
    </source>
</evidence>
<feature type="transmembrane region" description="Helical" evidence="6">
    <location>
        <begin position="223"/>
        <end position="244"/>
    </location>
</feature>
<dbReference type="PROSITE" id="PS50850">
    <property type="entry name" value="MFS"/>
    <property type="match status" value="1"/>
</dbReference>
<evidence type="ECO:0000313" key="8">
    <source>
        <dbReference type="EMBL" id="MDX8054484.1"/>
    </source>
</evidence>
<keyword evidence="9" id="KW-1185">Reference proteome</keyword>
<feature type="transmembrane region" description="Helical" evidence="6">
    <location>
        <begin position="51"/>
        <end position="74"/>
    </location>
</feature>
<dbReference type="SUPFAM" id="SSF103473">
    <property type="entry name" value="MFS general substrate transporter"/>
    <property type="match status" value="1"/>
</dbReference>
<feature type="transmembrane region" description="Helical" evidence="6">
    <location>
        <begin position="309"/>
        <end position="329"/>
    </location>
</feature>
<gene>
    <name evidence="8" type="ORF">SK571_34380</name>
</gene>
<evidence type="ECO:0000256" key="2">
    <source>
        <dbReference type="ARBA" id="ARBA00022475"/>
    </source>
</evidence>
<dbReference type="InterPro" id="IPR036259">
    <property type="entry name" value="MFS_trans_sf"/>
</dbReference>
<organism evidence="8 9">
    <name type="scientific">Lentzea kristufekii</name>
    <dbReference type="NCBI Taxonomy" id="3095430"/>
    <lineage>
        <taxon>Bacteria</taxon>
        <taxon>Bacillati</taxon>
        <taxon>Actinomycetota</taxon>
        <taxon>Actinomycetes</taxon>
        <taxon>Pseudonocardiales</taxon>
        <taxon>Pseudonocardiaceae</taxon>
        <taxon>Lentzea</taxon>
    </lineage>
</organism>
<dbReference type="Gene3D" id="1.20.1250.20">
    <property type="entry name" value="MFS general substrate transporter like domains"/>
    <property type="match status" value="1"/>
</dbReference>
<proteinExistence type="predicted"/>